<accession>A0ACB5T816</accession>
<reference evidence="1" key="1">
    <citation type="submission" date="2023-04" db="EMBL/GenBank/DDBJ databases">
        <title>Ambrosiozyma monospora NBRC 10751.</title>
        <authorList>
            <person name="Ichikawa N."/>
            <person name="Sato H."/>
            <person name="Tonouchi N."/>
        </authorList>
    </citation>
    <scope>NUCLEOTIDE SEQUENCE</scope>
    <source>
        <strain evidence="1">NBRC 10751</strain>
    </source>
</reference>
<dbReference type="Proteomes" id="UP001165064">
    <property type="component" value="Unassembled WGS sequence"/>
</dbReference>
<sequence>MEDKKPEYYKLRNEINLMVLNYLISEGYENATRDFATELGLDFVVHEMDAQKTVDFGLEAGVEDNDDDDNDEVMDVGGKEMEKMSGSDLMSIDDNNSNYDDNDKDDSGDFDELDFDVEKYFQPESIDKNIELNYKSILDENNDDVSGKDKNSNKVIKKSGTLSDLEERGISLEKYKKLTEGLSNIKIRNQIKLLILKGEIESATEIIMESFPMLLVNNDLVYFRLLHLHLIEMIRRNIEQKTTNGSNPGQEREFLNGVLKFINDKLSTLAILQNKRFIKELELTMALLCFGNQLTENPKKIPLRLKKLLDLKLRNKVANLVNKAIIVLTTRTSGTESTNLTSIKRKEGDEVEWLNRKATDFMLARKKPESAYSHRTTEGIGMVPFSMLASVAASASTSTGGSSSASHLYEGVDSSTSGVTFGKEDGSGSGDHDNAGLSLSEDDEERISSRVDVKLVRLVKLMLWSFRNEGDKDVEKFLNTLF</sequence>
<dbReference type="EMBL" id="BSXS01004449">
    <property type="protein sequence ID" value="GME83005.1"/>
    <property type="molecule type" value="Genomic_DNA"/>
</dbReference>
<proteinExistence type="predicted"/>
<evidence type="ECO:0000313" key="1">
    <source>
        <dbReference type="EMBL" id="GME83005.1"/>
    </source>
</evidence>
<gene>
    <name evidence="1" type="ORF">Amon02_000589200</name>
</gene>
<name>A0ACB5T816_AMBMO</name>
<keyword evidence="2" id="KW-1185">Reference proteome</keyword>
<evidence type="ECO:0000313" key="2">
    <source>
        <dbReference type="Proteomes" id="UP001165064"/>
    </source>
</evidence>
<protein>
    <submittedName>
        <fullName evidence="1">Unnamed protein product</fullName>
    </submittedName>
</protein>
<comment type="caution">
    <text evidence="1">The sequence shown here is derived from an EMBL/GenBank/DDBJ whole genome shotgun (WGS) entry which is preliminary data.</text>
</comment>
<organism evidence="1 2">
    <name type="scientific">Ambrosiozyma monospora</name>
    <name type="common">Yeast</name>
    <name type="synonym">Endomycopsis monosporus</name>
    <dbReference type="NCBI Taxonomy" id="43982"/>
    <lineage>
        <taxon>Eukaryota</taxon>
        <taxon>Fungi</taxon>
        <taxon>Dikarya</taxon>
        <taxon>Ascomycota</taxon>
        <taxon>Saccharomycotina</taxon>
        <taxon>Pichiomycetes</taxon>
        <taxon>Pichiales</taxon>
        <taxon>Pichiaceae</taxon>
        <taxon>Ambrosiozyma</taxon>
    </lineage>
</organism>